<gene>
    <name evidence="1" type="ORF">N7476_009907</name>
</gene>
<evidence type="ECO:0008006" key="3">
    <source>
        <dbReference type="Google" id="ProtNLM"/>
    </source>
</evidence>
<proteinExistence type="predicted"/>
<keyword evidence="2" id="KW-1185">Reference proteome</keyword>
<name>A0A9W9H4I9_9EURO</name>
<accession>A0A9W9H4I9</accession>
<protein>
    <recommendedName>
        <fullName evidence="3">ABM domain-containing protein</fullName>
    </recommendedName>
</protein>
<evidence type="ECO:0000313" key="2">
    <source>
        <dbReference type="Proteomes" id="UP001147746"/>
    </source>
</evidence>
<evidence type="ECO:0000313" key="1">
    <source>
        <dbReference type="EMBL" id="KAJ5303108.1"/>
    </source>
</evidence>
<dbReference type="Gene3D" id="3.30.70.100">
    <property type="match status" value="1"/>
</dbReference>
<dbReference type="AlphaFoldDB" id="A0A9W9H4I9"/>
<comment type="caution">
    <text evidence="1">The sequence shown here is derived from an EMBL/GenBank/DDBJ whole genome shotgun (WGS) entry which is preliminary data.</text>
</comment>
<sequence length="226" mass="25133">MSQIVSEFVYFKVKRSVRPEDHNSEEGRALRQVFDVTKHQSGHSSSAWGRTVEDPDILVWVIDWTDARGATTAGKLEPFLAPNPQPPLALYTILQPAITGTDTLTANPMTELAALPFPSNMTVAETKALNTDMLNFRTAMTEGIAQEIAPQSWAMGHVDRPGTIEHKESPTGQAVIRLLVIGWTSLQAHKDARETDQFVRTIQPLQQRMLPPVPGLEMKHVSFQKI</sequence>
<reference evidence="1" key="1">
    <citation type="submission" date="2022-12" db="EMBL/GenBank/DDBJ databases">
        <authorList>
            <person name="Petersen C."/>
        </authorList>
    </citation>
    <scope>NUCLEOTIDE SEQUENCE</scope>
    <source>
        <strain evidence="1">IBT 21472</strain>
    </source>
</reference>
<dbReference type="Proteomes" id="UP001147746">
    <property type="component" value="Unassembled WGS sequence"/>
</dbReference>
<dbReference type="EMBL" id="JAPZBO010000009">
    <property type="protein sequence ID" value="KAJ5303108.1"/>
    <property type="molecule type" value="Genomic_DNA"/>
</dbReference>
<reference evidence="1" key="2">
    <citation type="journal article" date="2023" name="IMA Fungus">
        <title>Comparative genomic study of the Penicillium genus elucidates a diverse pangenome and 15 lateral gene transfer events.</title>
        <authorList>
            <person name="Petersen C."/>
            <person name="Sorensen T."/>
            <person name="Nielsen M.R."/>
            <person name="Sondergaard T.E."/>
            <person name="Sorensen J.L."/>
            <person name="Fitzpatrick D.A."/>
            <person name="Frisvad J.C."/>
            <person name="Nielsen K.L."/>
        </authorList>
    </citation>
    <scope>NUCLEOTIDE SEQUENCE</scope>
    <source>
        <strain evidence="1">IBT 21472</strain>
    </source>
</reference>
<dbReference type="OrthoDB" id="3830579at2759"/>
<organism evidence="1 2">
    <name type="scientific">Penicillium atrosanguineum</name>
    <dbReference type="NCBI Taxonomy" id="1132637"/>
    <lineage>
        <taxon>Eukaryota</taxon>
        <taxon>Fungi</taxon>
        <taxon>Dikarya</taxon>
        <taxon>Ascomycota</taxon>
        <taxon>Pezizomycotina</taxon>
        <taxon>Eurotiomycetes</taxon>
        <taxon>Eurotiomycetidae</taxon>
        <taxon>Eurotiales</taxon>
        <taxon>Aspergillaceae</taxon>
        <taxon>Penicillium</taxon>
    </lineage>
</organism>